<gene>
    <name evidence="1" type="ORF">AMJ83_01520</name>
</gene>
<comment type="caution">
    <text evidence="1">The sequence shown here is derived from an EMBL/GenBank/DDBJ whole genome shotgun (WGS) entry which is preliminary data.</text>
</comment>
<dbReference type="Proteomes" id="UP000051373">
    <property type="component" value="Unassembled WGS sequence"/>
</dbReference>
<dbReference type="AlphaFoldDB" id="A0A0S8FW59"/>
<name>A0A0S8FW59_UNCW3</name>
<dbReference type="STRING" id="1703779.AMJ83_01520"/>
<reference evidence="1 2" key="1">
    <citation type="journal article" date="2015" name="Microbiome">
        <title>Genomic resolution of linkages in carbon, nitrogen, and sulfur cycling among widespread estuary sediment bacteria.</title>
        <authorList>
            <person name="Baker B.J."/>
            <person name="Lazar C.S."/>
            <person name="Teske A.P."/>
            <person name="Dick G.J."/>
        </authorList>
    </citation>
    <scope>NUCLEOTIDE SEQUENCE [LARGE SCALE GENOMIC DNA]</scope>
    <source>
        <strain evidence="1">SM23_42</strain>
    </source>
</reference>
<accession>A0A0S8FW59</accession>
<evidence type="ECO:0000313" key="1">
    <source>
        <dbReference type="EMBL" id="KPK64873.1"/>
    </source>
</evidence>
<dbReference type="EMBL" id="LJUJ01000001">
    <property type="protein sequence ID" value="KPK64873.1"/>
    <property type="molecule type" value="Genomic_DNA"/>
</dbReference>
<proteinExistence type="predicted"/>
<organism evidence="1 2">
    <name type="scientific">candidate division WOR_3 bacterium SM23_42</name>
    <dbReference type="NCBI Taxonomy" id="1703779"/>
    <lineage>
        <taxon>Bacteria</taxon>
        <taxon>Bacteria division WOR-3</taxon>
    </lineage>
</organism>
<sequence length="116" mass="13010">MTTPREKAKNILCEKLDRAENVIAGVMNECALSPDDKIDLLLLNIQERIKNVGASDNYELAQLEDIYVNLIVGVMSQDMLDAGDEISLLIAAIRKRIDNLDLYFEQLEKGTLKGPF</sequence>
<evidence type="ECO:0000313" key="2">
    <source>
        <dbReference type="Proteomes" id="UP000051373"/>
    </source>
</evidence>
<protein>
    <submittedName>
        <fullName evidence="1">Uncharacterized protein</fullName>
    </submittedName>
</protein>